<dbReference type="EMBL" id="CP000383">
    <property type="protein sequence ID" value="ABG59748.1"/>
    <property type="molecule type" value="Genomic_DNA"/>
</dbReference>
<dbReference type="SUPFAM" id="SSF48239">
    <property type="entry name" value="Terpenoid cyclases/Protein prenyltransferases"/>
    <property type="match status" value="1"/>
</dbReference>
<evidence type="ECO:0000256" key="1">
    <source>
        <dbReference type="ARBA" id="ARBA00010556"/>
    </source>
</evidence>
<sequence>MRFLTLTILSFFTLTLAMAQTDGMKQRWDKIDAYLNESLPKSALTDLTKLYSEAKEKKDADTQIKALMYIMRCTDMSEEDAFEKDIAFIRKEIKTSAFPVNAVLESMLGEMYWQYFQRSRYRSDISASTNADDTDIQTWDLKTILEAAINSYHASLKDKELLLNYPTETLKEVIYKSSNHVYTANLYDFLGKRALTFFQSSESSVSRPAEQFNLNDARYFSLPAVFTTLTIQSEDTLSLHLYAMRLMQDLEKIHLNDSNPTVLVDLAISRLKFTSAHSGLPNAIELKLAALENLEASSLPYPISTEVSYEIAVIWHERAADMSGLKNSPKYPDANIKSIQTCDAAIKRFPGSEGANHCESVKETILKPSLELKLEEVNIPQAPFRTLVAYNNIKTLSLRVIRLTAEESEKLRNDLDYRYDERFESFKPYLDRTPVKKWSVGLPQDPQLRGHHTEVVIDPLAEGFYLIIASDVEKIEKQKALFAYTFTTVSNISYVARTTEGKVQLYVLNRHTGKPIKDAQVSAYTNEYNYETHRNRKKVIGIFPTDETGYTEVKAAKDSYSSYVNFDIKTKTDRLISDNRNSSGYYIYNEKHPTGNSFYHTSMLVFTDRAIYRPGQTIYFKGIVFNTDVKNTYNVSKNTPVRIYFYDTNNKETAFADLVTNEFGSVQGTFTAPVGSLTGSMHIGNDMGNAYFNVEEYKRPKFEVKIQPLTGQYKLNQEVEVNALAKAYAGNAIDGAEVNYRVVRQVQIPYWYARYWGYRNPQETVIMTGKSVTDAAGAFSIKFAALPDASVSPESKSTFLYTVYADVIDINGETHSDQLSVSIGYSSLVLNIQALAVVEKGKPSACTFSAANQSGEPEAATIQVKVFKLAAPAKALRERLWEAPDKPLLSEEAFRKLFPEDVYANETDQENFPQKLIFETTLQATKEKGAVWNVPENWETGQYLVKATALDKDKTESETQTTFTKTDPSGSKLPYAMQKWTNVLPASTQPLQKAMFEIGSSFSDVHVICEVERDGVIIRKEFITLKNDIKKFEQLITEADRGGLAVHYVFVHNNRLYGGTENISIPFSNKDVTIKWETFRSKLQPGQAEQWRVIINKKDGEKQAAEFLATMYDASLDAFASHSWFVNLYRANYGKLSWMNNPATFGSEAFTVWDYYGHGGYGSYKYYDQFNWFGYSFGYHYGGRTRNGELRKKSAPGGGGELHEEAEMDMAAPMMSAVAKEESRNERVNFLPPVVKADSEVLAVKEPEAVEQPAIRKDFRETAFFFPDLKTDAEGNVVLNFTMPEALTRWKMLGFAHTKDMSYGFTQQEVVTQKELMVVPNAPRFLREGDQLVLSAKVTNLSGAPMKGTVTLQLFDAATMQPIDKELGNTAPLKVFGDANTPSEVKTWSIQVPGGFQAITYRVVAAAGNYSDGEENVIPVFSNRMLVTESIPMVITKGQTKTYNLDKLATTTSKTLVNHRLTLELTPNPVWYAVQALPYLAEYPYECAEQTFSHYYANSLAGFVANSSPALKRMFDLWKKMEPDALLSNLEKNQELKMLLLEQTPWLRDAENETEQKRRIGLLFDLTRMNSELDRAIGKLEKMQLGNGAWPWFTGMREDRYITQHILIGLGHLKHLGAQGRHDEQIADMTRKALDYSDAKLLMDYKELVRRVQVDKLKIEEVRPSSLEVHYLYGRSFFSVKAEGELATAIQFYKDQSRKYWTEYALYEQALIGLTAYRDGTTTFSDALHKSFTERAISTEDKGMYWKTNPGYYWYEAPIERQAILIEFFEEAAKDRISVDKMRFWLLTQKQTTHWKTTKATTEACYALLLNGTSWLSADESLTVQVANTNVVFPKSELNPTLTKVWNTTEIKPQMAKVTLSKQGEGVAWGALHWQYYEDLDKITTHKNDQIQLTKELMLEVQTAGGKVLTPITAATTLKAGDLVKVKLVIRSDRDLEYVHVQDMRAAGFEPLNVLSGAKWNGNFGYYESTRDASTDFFIGFLPRGTYVFEYSLRVNNAGNFSNGITNIQCMYAPEFNAHSQGIRVEIK</sequence>
<dbReference type="Pfam" id="PF17973">
    <property type="entry name" value="bMG10"/>
    <property type="match status" value="1"/>
</dbReference>
<feature type="signal peptide" evidence="2">
    <location>
        <begin position="1"/>
        <end position="19"/>
    </location>
</feature>
<dbReference type="InterPro" id="IPR002890">
    <property type="entry name" value="MG2"/>
</dbReference>
<dbReference type="Proteomes" id="UP000001822">
    <property type="component" value="Chromosome"/>
</dbReference>
<accession>A0A6N4STG7</accession>
<evidence type="ECO:0000313" key="5">
    <source>
        <dbReference type="Proteomes" id="UP000001822"/>
    </source>
</evidence>
<evidence type="ECO:0000259" key="3">
    <source>
        <dbReference type="SMART" id="SM01360"/>
    </source>
</evidence>
<dbReference type="InterPro" id="IPR008930">
    <property type="entry name" value="Terpenoid_cyclase/PrenylTrfase"/>
</dbReference>
<feature type="chain" id="PRO_5026741723" description="Alpha-2-macroglobulin domain-containing protein" evidence="2">
    <location>
        <begin position="20"/>
        <end position="2028"/>
    </location>
</feature>
<protein>
    <recommendedName>
        <fullName evidence="3">Alpha-2-macroglobulin domain-containing protein</fullName>
    </recommendedName>
</protein>
<dbReference type="InterPro" id="IPR051802">
    <property type="entry name" value="YfhM-like"/>
</dbReference>
<name>A0A6N4STG7_CYTH3</name>
<gene>
    <name evidence="4" type="ordered locus">CHU_2494</name>
</gene>
<dbReference type="OrthoDB" id="9767116at2"/>
<comment type="similarity">
    <text evidence="1">Belongs to the protease inhibitor I39 (alpha-2-macroglobulin) family. Bacterial alpha-2-macroglobulin subfamily.</text>
</comment>
<evidence type="ECO:0000313" key="4">
    <source>
        <dbReference type="EMBL" id="ABG59748.1"/>
    </source>
</evidence>
<reference evidence="4 5" key="1">
    <citation type="journal article" date="2007" name="Appl. Environ. Microbiol.">
        <title>Genome sequence of the cellulolytic gliding bacterium Cytophaga hutchinsonii.</title>
        <authorList>
            <person name="Xie G."/>
            <person name="Bruce D.C."/>
            <person name="Challacombe J.F."/>
            <person name="Chertkov O."/>
            <person name="Detter J.C."/>
            <person name="Gilna P."/>
            <person name="Han C.S."/>
            <person name="Lucas S."/>
            <person name="Misra M."/>
            <person name="Myers G.L."/>
            <person name="Richardson P."/>
            <person name="Tapia R."/>
            <person name="Thayer N."/>
            <person name="Thompson L.S."/>
            <person name="Brettin T.S."/>
            <person name="Henrissat B."/>
            <person name="Wilson D.B."/>
            <person name="McBride M.J."/>
        </authorList>
    </citation>
    <scope>NUCLEOTIDE SEQUENCE [LARGE SCALE GENOMIC DNA]</scope>
    <source>
        <strain evidence="5">ATCC 33406 / DSM 1761 / CIP 103989 / NBRC 15051 / NCIMB 9469 / D465</strain>
    </source>
</reference>
<dbReference type="Pfam" id="PF01835">
    <property type="entry name" value="MG2"/>
    <property type="match status" value="1"/>
</dbReference>
<keyword evidence="2" id="KW-0732">Signal</keyword>
<dbReference type="Pfam" id="PF00207">
    <property type="entry name" value="A2M"/>
    <property type="match status" value="1"/>
</dbReference>
<feature type="domain" description="Alpha-2-macroglobulin" evidence="3">
    <location>
        <begin position="1262"/>
        <end position="1352"/>
    </location>
</feature>
<dbReference type="InterPro" id="IPR041246">
    <property type="entry name" value="Bact_MG10"/>
</dbReference>
<proteinExistence type="inferred from homology"/>
<organism evidence="4 5">
    <name type="scientific">Cytophaga hutchinsonii (strain ATCC 33406 / DSM 1761 / CIP 103989 / NBRC 15051 / NCIMB 9469 / D465)</name>
    <dbReference type="NCBI Taxonomy" id="269798"/>
    <lineage>
        <taxon>Bacteria</taxon>
        <taxon>Pseudomonadati</taxon>
        <taxon>Bacteroidota</taxon>
        <taxon>Cytophagia</taxon>
        <taxon>Cytophagales</taxon>
        <taxon>Cytophagaceae</taxon>
        <taxon>Cytophaga</taxon>
    </lineage>
</organism>
<dbReference type="KEGG" id="chu:CHU_2494"/>
<dbReference type="GO" id="GO:0004866">
    <property type="term" value="F:endopeptidase inhibitor activity"/>
    <property type="evidence" value="ECO:0007669"/>
    <property type="project" value="InterPro"/>
</dbReference>
<dbReference type="RefSeq" id="WP_011585862.1">
    <property type="nucleotide sequence ID" value="NC_008255.1"/>
</dbReference>
<dbReference type="Gene3D" id="2.60.40.1930">
    <property type="match status" value="1"/>
</dbReference>
<dbReference type="PANTHER" id="PTHR40094">
    <property type="entry name" value="ALPHA-2-MACROGLOBULIN HOMOLOG"/>
    <property type="match status" value="1"/>
</dbReference>
<keyword evidence="5" id="KW-1185">Reference proteome</keyword>
<dbReference type="PANTHER" id="PTHR40094:SF1">
    <property type="entry name" value="UBIQUITIN DOMAIN-CONTAINING PROTEIN"/>
    <property type="match status" value="1"/>
</dbReference>
<dbReference type="InterPro" id="IPR001599">
    <property type="entry name" value="Macroglobln_a2"/>
</dbReference>
<dbReference type="SMART" id="SM01360">
    <property type="entry name" value="A2M"/>
    <property type="match status" value="1"/>
</dbReference>
<dbReference type="Gene3D" id="1.50.10.20">
    <property type="match status" value="1"/>
</dbReference>
<evidence type="ECO:0000256" key="2">
    <source>
        <dbReference type="SAM" id="SignalP"/>
    </source>
</evidence>